<dbReference type="Pfam" id="PF00933">
    <property type="entry name" value="Glyco_hydro_3"/>
    <property type="match status" value="1"/>
</dbReference>
<reference evidence="13 14" key="1">
    <citation type="submission" date="2019-02" db="EMBL/GenBank/DDBJ databases">
        <title>Genomic Encyclopedia of Type Strains, Phase IV (KMG-IV): sequencing the most valuable type-strain genomes for metagenomic binning, comparative biology and taxonomic classification.</title>
        <authorList>
            <person name="Goeker M."/>
        </authorList>
    </citation>
    <scope>NUCLEOTIDE SEQUENCE [LARGE SCALE GENOMIC DNA]</scope>
    <source>
        <strain evidence="13 14">DSM 18116</strain>
    </source>
</reference>
<dbReference type="Gene3D" id="2.60.40.10">
    <property type="entry name" value="Immunoglobulins"/>
    <property type="match status" value="1"/>
</dbReference>
<comment type="similarity">
    <text evidence="3 10">Belongs to the glycosyl hydrolase 3 family.</text>
</comment>
<dbReference type="PANTHER" id="PTHR30620:SF16">
    <property type="entry name" value="LYSOSOMAL BETA GLUCOSIDASE"/>
    <property type="match status" value="1"/>
</dbReference>
<dbReference type="FunFam" id="3.40.50.1700:FF:000004">
    <property type="entry name" value="Periplasmic beta-glucosidase"/>
    <property type="match status" value="1"/>
</dbReference>
<dbReference type="GO" id="GO:0042597">
    <property type="term" value="C:periplasmic space"/>
    <property type="evidence" value="ECO:0007669"/>
    <property type="project" value="UniProtKB-SubCell"/>
</dbReference>
<evidence type="ECO:0000256" key="10">
    <source>
        <dbReference type="RuleBase" id="RU361161"/>
    </source>
</evidence>
<evidence type="ECO:0000256" key="6">
    <source>
        <dbReference type="ARBA" id="ARBA00022764"/>
    </source>
</evidence>
<dbReference type="InterPro" id="IPR002772">
    <property type="entry name" value="Glyco_hydro_3_C"/>
</dbReference>
<keyword evidence="8 10" id="KW-0326">Glycosidase</keyword>
<dbReference type="InterPro" id="IPR051915">
    <property type="entry name" value="Cellulose_Degrad_GH3"/>
</dbReference>
<dbReference type="Pfam" id="PF01915">
    <property type="entry name" value="Glyco_hydro_3_C"/>
    <property type="match status" value="1"/>
</dbReference>
<evidence type="ECO:0000313" key="13">
    <source>
        <dbReference type="EMBL" id="RZS71631.1"/>
    </source>
</evidence>
<feature type="chain" id="PRO_5020268032" description="Periplasmic beta-glucosidase" evidence="11">
    <location>
        <begin position="20"/>
        <end position="750"/>
    </location>
</feature>
<dbReference type="EMBL" id="SGXA01000002">
    <property type="protein sequence ID" value="RZS71631.1"/>
    <property type="molecule type" value="Genomic_DNA"/>
</dbReference>
<proteinExistence type="inferred from homology"/>
<dbReference type="InterPro" id="IPR036881">
    <property type="entry name" value="Glyco_hydro_3_C_sf"/>
</dbReference>
<dbReference type="Gene3D" id="3.40.50.1700">
    <property type="entry name" value="Glycoside hydrolase family 3 C-terminal domain"/>
    <property type="match status" value="1"/>
</dbReference>
<gene>
    <name evidence="13" type="ORF">EV199_3537</name>
</gene>
<dbReference type="Proteomes" id="UP000293874">
    <property type="component" value="Unassembled WGS sequence"/>
</dbReference>
<dbReference type="SUPFAM" id="SSF52279">
    <property type="entry name" value="Beta-D-glucan exohydrolase, C-terminal domain"/>
    <property type="match status" value="1"/>
</dbReference>
<accession>A0A4V2F0X3</accession>
<sequence length="750" mass="82210">MINRWLVAFLMLMTVSAFAQKKDMNTTVSKLLQQMTLEEKLGQLNLPSIGFDVTGPILSQGVEEKIRKGLVGGVFNTFTPSAVRKLQDLAVKETRLKIPLLFGYDVIHGHRTIFPINLGLAASWDMDLLQRTARVAAEEASADGLNWTFSPMVDIARDPRWGRVSEGAGEDPYLGSQIGKAMVQGYQGIDLSKNNTILACVKHFALYGASEAGRDYNTVDMSRVKMYNEYLPPYKAAVQAGAGSVMTSFNEIDGIPATANKWLLTDLLRKQYGFNGLIVTDYTAINEMIAHGMGDEKKVGELSLNAGVDMDMVGEVFLKHGAQLVKEGKVSMAQIDAAVRRILEAKFKLGLFEDPYRYISEERNKTEIMNAQQLALSKEAAIKSMVLLKNSNQVLPLNASKKIAFIGPLVKDQRNLIGSWSGAGDYKKAVSLWAALEQKGGGYLYAKGCNLLEDENLLKRLNAHDGQITRETATPEQLITEAVATAQQADVVVAVLGEAFGMSGEAASRSMIGLPENQLALLKALKATGKPVVLVLMNGRPLTVSWENENIDAILETWFGGTQAGAAIADVLFGAANPSGKLTMSWPRNVGQIPIYYNAKNTGRPLDENQKYTTKYLDVPNTPLYPFGYGLSYTTFTYGDLKLDKKSITAKDKIQVTVTVSNTGNYDGVETVQLYIRDLVGTITRPVKELKGFKKVELKKGESKEVSFTISVEDLKFYNSDLKFVAEPGAFKVFVGGNSQEVKEAGFELK</sequence>
<keyword evidence="5 11" id="KW-0732">Signal</keyword>
<dbReference type="FunFam" id="2.60.40.10:FF:000495">
    <property type="entry name" value="Periplasmic beta-glucosidase"/>
    <property type="match status" value="1"/>
</dbReference>
<evidence type="ECO:0000256" key="7">
    <source>
        <dbReference type="ARBA" id="ARBA00022801"/>
    </source>
</evidence>
<comment type="subcellular location">
    <subcellularLocation>
        <location evidence="2">Periplasm</location>
    </subcellularLocation>
</comment>
<evidence type="ECO:0000259" key="12">
    <source>
        <dbReference type="SMART" id="SM01217"/>
    </source>
</evidence>
<dbReference type="PANTHER" id="PTHR30620">
    <property type="entry name" value="PERIPLASMIC BETA-GLUCOSIDASE-RELATED"/>
    <property type="match status" value="1"/>
</dbReference>
<dbReference type="InterPro" id="IPR001764">
    <property type="entry name" value="Glyco_hydro_3_N"/>
</dbReference>
<dbReference type="InterPro" id="IPR017853">
    <property type="entry name" value="GH"/>
</dbReference>
<dbReference type="Pfam" id="PF14310">
    <property type="entry name" value="Fn3-like"/>
    <property type="match status" value="1"/>
</dbReference>
<evidence type="ECO:0000313" key="14">
    <source>
        <dbReference type="Proteomes" id="UP000293874"/>
    </source>
</evidence>
<dbReference type="InterPro" id="IPR026891">
    <property type="entry name" value="Fn3-like"/>
</dbReference>
<organism evidence="13 14">
    <name type="scientific">Pseudobacter ginsenosidimutans</name>
    <dbReference type="NCBI Taxonomy" id="661488"/>
    <lineage>
        <taxon>Bacteria</taxon>
        <taxon>Pseudomonadati</taxon>
        <taxon>Bacteroidota</taxon>
        <taxon>Chitinophagia</taxon>
        <taxon>Chitinophagales</taxon>
        <taxon>Chitinophagaceae</taxon>
        <taxon>Pseudobacter</taxon>
    </lineage>
</organism>
<dbReference type="RefSeq" id="WP_130542112.1">
    <property type="nucleotide sequence ID" value="NZ_CP042431.1"/>
</dbReference>
<evidence type="ECO:0000256" key="2">
    <source>
        <dbReference type="ARBA" id="ARBA00004418"/>
    </source>
</evidence>
<keyword evidence="6" id="KW-0574">Periplasm</keyword>
<feature type="domain" description="Fibronectin type III-like" evidence="12">
    <location>
        <begin position="670"/>
        <end position="739"/>
    </location>
</feature>
<dbReference type="FunFam" id="3.20.20.300:FF:000005">
    <property type="entry name" value="Periplasmic beta-glucosidase"/>
    <property type="match status" value="1"/>
</dbReference>
<evidence type="ECO:0000256" key="8">
    <source>
        <dbReference type="ARBA" id="ARBA00023295"/>
    </source>
</evidence>
<dbReference type="PROSITE" id="PS00775">
    <property type="entry name" value="GLYCOSYL_HYDROL_F3"/>
    <property type="match status" value="1"/>
</dbReference>
<evidence type="ECO:0000256" key="9">
    <source>
        <dbReference type="ARBA" id="ARBA00067498"/>
    </source>
</evidence>
<comment type="catalytic activity">
    <reaction evidence="1">
        <text>Hydrolysis of terminal, non-reducing beta-D-glucosyl residues with release of beta-D-glucose.</text>
        <dbReference type="EC" id="3.2.1.21"/>
    </reaction>
</comment>
<evidence type="ECO:0000256" key="1">
    <source>
        <dbReference type="ARBA" id="ARBA00000448"/>
    </source>
</evidence>
<dbReference type="GO" id="GO:0009251">
    <property type="term" value="P:glucan catabolic process"/>
    <property type="evidence" value="ECO:0007669"/>
    <property type="project" value="TreeGrafter"/>
</dbReference>
<keyword evidence="7 10" id="KW-0378">Hydrolase</keyword>
<dbReference type="SMART" id="SM01217">
    <property type="entry name" value="Fn3_like"/>
    <property type="match status" value="1"/>
</dbReference>
<keyword evidence="14" id="KW-1185">Reference proteome</keyword>
<protein>
    <recommendedName>
        <fullName evidence="9">Periplasmic beta-glucosidase</fullName>
        <ecNumber evidence="4">3.2.1.21</ecNumber>
    </recommendedName>
</protein>
<comment type="caution">
    <text evidence="13">The sequence shown here is derived from an EMBL/GenBank/DDBJ whole genome shotgun (WGS) entry which is preliminary data.</text>
</comment>
<dbReference type="InterPro" id="IPR036962">
    <property type="entry name" value="Glyco_hydro_3_N_sf"/>
</dbReference>
<evidence type="ECO:0000256" key="11">
    <source>
        <dbReference type="SAM" id="SignalP"/>
    </source>
</evidence>
<dbReference type="SUPFAM" id="SSF51445">
    <property type="entry name" value="(Trans)glycosidases"/>
    <property type="match status" value="1"/>
</dbReference>
<dbReference type="AlphaFoldDB" id="A0A4V2F0X3"/>
<dbReference type="PRINTS" id="PR00133">
    <property type="entry name" value="GLHYDRLASE3"/>
</dbReference>
<feature type="signal peptide" evidence="11">
    <location>
        <begin position="1"/>
        <end position="19"/>
    </location>
</feature>
<evidence type="ECO:0000256" key="3">
    <source>
        <dbReference type="ARBA" id="ARBA00005336"/>
    </source>
</evidence>
<name>A0A4V2F0X3_9BACT</name>
<dbReference type="OrthoDB" id="721009at2"/>
<dbReference type="GO" id="GO:0008422">
    <property type="term" value="F:beta-glucosidase activity"/>
    <property type="evidence" value="ECO:0007669"/>
    <property type="project" value="UniProtKB-EC"/>
</dbReference>
<dbReference type="Gene3D" id="3.20.20.300">
    <property type="entry name" value="Glycoside hydrolase, family 3, N-terminal domain"/>
    <property type="match status" value="1"/>
</dbReference>
<evidence type="ECO:0000256" key="5">
    <source>
        <dbReference type="ARBA" id="ARBA00022729"/>
    </source>
</evidence>
<dbReference type="InterPro" id="IPR019800">
    <property type="entry name" value="Glyco_hydro_3_AS"/>
</dbReference>
<dbReference type="InterPro" id="IPR013783">
    <property type="entry name" value="Ig-like_fold"/>
</dbReference>
<evidence type="ECO:0000256" key="4">
    <source>
        <dbReference type="ARBA" id="ARBA00012744"/>
    </source>
</evidence>
<dbReference type="EC" id="3.2.1.21" evidence="4"/>
<dbReference type="NCBIfam" id="NF011678">
    <property type="entry name" value="PRK15098.1"/>
    <property type="match status" value="1"/>
</dbReference>